<dbReference type="EMBL" id="CP036280">
    <property type="protein sequence ID" value="QDU71536.1"/>
    <property type="molecule type" value="Genomic_DNA"/>
</dbReference>
<dbReference type="PANTHER" id="PTHR43839">
    <property type="entry name" value="OPPC IN A BINDING PROTEIN-DEPENDENT TRANSPORT SYSTEM"/>
    <property type="match status" value="1"/>
</dbReference>
<protein>
    <submittedName>
        <fullName evidence="7">Oligopeptide transport system permease protein OppC</fullName>
    </submittedName>
</protein>
<comment type="subcellular location">
    <subcellularLocation>
        <location evidence="1 5">Cell membrane</location>
        <topology evidence="1 5">Multi-pass membrane protein</topology>
    </subcellularLocation>
</comment>
<dbReference type="InterPro" id="IPR025966">
    <property type="entry name" value="OppC_N"/>
</dbReference>
<evidence type="ECO:0000313" key="8">
    <source>
        <dbReference type="Proteomes" id="UP000320386"/>
    </source>
</evidence>
<dbReference type="PROSITE" id="PS50928">
    <property type="entry name" value="ABC_TM1"/>
    <property type="match status" value="1"/>
</dbReference>
<evidence type="ECO:0000256" key="3">
    <source>
        <dbReference type="ARBA" id="ARBA00022989"/>
    </source>
</evidence>
<dbReference type="Gene3D" id="1.10.3720.10">
    <property type="entry name" value="MetI-like"/>
    <property type="match status" value="1"/>
</dbReference>
<feature type="transmembrane region" description="Helical" evidence="5">
    <location>
        <begin position="344"/>
        <end position="365"/>
    </location>
</feature>
<dbReference type="Pfam" id="PF12911">
    <property type="entry name" value="OppC_N"/>
    <property type="match status" value="1"/>
</dbReference>
<keyword evidence="4 5" id="KW-0472">Membrane</keyword>
<comment type="similarity">
    <text evidence="5">Belongs to the binding-protein-dependent transport system permease family.</text>
</comment>
<feature type="transmembrane region" description="Helical" evidence="5">
    <location>
        <begin position="34"/>
        <end position="52"/>
    </location>
</feature>
<accession>A0A518BX42</accession>
<keyword evidence="8" id="KW-1185">Reference proteome</keyword>
<proteinExistence type="inferred from homology"/>
<dbReference type="Pfam" id="PF00528">
    <property type="entry name" value="BPD_transp_1"/>
    <property type="match status" value="1"/>
</dbReference>
<dbReference type="Proteomes" id="UP000320386">
    <property type="component" value="Chromosome"/>
</dbReference>
<feature type="domain" description="ABC transmembrane type-1" evidence="6">
    <location>
        <begin position="170"/>
        <end position="366"/>
    </location>
</feature>
<feature type="transmembrane region" description="Helical" evidence="5">
    <location>
        <begin position="236"/>
        <end position="258"/>
    </location>
</feature>
<evidence type="ECO:0000256" key="5">
    <source>
        <dbReference type="RuleBase" id="RU363032"/>
    </source>
</evidence>
<feature type="transmembrane region" description="Helical" evidence="5">
    <location>
        <begin position="174"/>
        <end position="200"/>
    </location>
</feature>
<evidence type="ECO:0000256" key="1">
    <source>
        <dbReference type="ARBA" id="ARBA00004651"/>
    </source>
</evidence>
<dbReference type="GO" id="GO:0055085">
    <property type="term" value="P:transmembrane transport"/>
    <property type="evidence" value="ECO:0007669"/>
    <property type="project" value="InterPro"/>
</dbReference>
<evidence type="ECO:0000259" key="6">
    <source>
        <dbReference type="PROSITE" id="PS50928"/>
    </source>
</evidence>
<evidence type="ECO:0000256" key="2">
    <source>
        <dbReference type="ARBA" id="ARBA00022692"/>
    </source>
</evidence>
<keyword evidence="2 5" id="KW-0812">Transmembrane</keyword>
<feature type="transmembrane region" description="Helical" evidence="5">
    <location>
        <begin position="285"/>
        <end position="309"/>
    </location>
</feature>
<dbReference type="InterPro" id="IPR035906">
    <property type="entry name" value="MetI-like_sf"/>
</dbReference>
<keyword evidence="3 5" id="KW-1133">Transmembrane helix</keyword>
<dbReference type="GO" id="GO:0005886">
    <property type="term" value="C:plasma membrane"/>
    <property type="evidence" value="ECO:0007669"/>
    <property type="project" value="UniProtKB-SubCell"/>
</dbReference>
<dbReference type="CDD" id="cd06261">
    <property type="entry name" value="TM_PBP2"/>
    <property type="match status" value="1"/>
</dbReference>
<gene>
    <name evidence="7" type="primary">oppC_2</name>
    <name evidence="7" type="ORF">Pan265_13860</name>
</gene>
<dbReference type="InterPro" id="IPR000515">
    <property type="entry name" value="MetI-like"/>
</dbReference>
<keyword evidence="5" id="KW-0813">Transport</keyword>
<evidence type="ECO:0000313" key="7">
    <source>
        <dbReference type="EMBL" id="QDU71536.1"/>
    </source>
</evidence>
<evidence type="ECO:0000256" key="4">
    <source>
        <dbReference type="ARBA" id="ARBA00023136"/>
    </source>
</evidence>
<dbReference type="PANTHER" id="PTHR43839:SF3">
    <property type="entry name" value="OLIGOPEPTIDE ABC TRANSPORTER, PERMEASE PROTEIN"/>
    <property type="match status" value="1"/>
</dbReference>
<sequence length="379" mass="42396">MNQQTPTPNEHRNTGMEVMSQWRLILRRFLRHRLAVISTLFLIFIYSVAIFAEPLAVNPPNQRNLDHVYCPPQLLLISTQHGLYTYGYEQQIDPVTFRKSYLLREDVIVPVRLLGRGAPYKLWGLIPLERHLLTVSAESKDADHHELMTYYPLGTDELGRCILSRAVYGARVSLSVGIIGIGCTFVFGIVIGSISGYLGGRADNLIQRSIEIINSFPHLPLWIALAALLPPEWSALKIYFAITVLLSLLNWTGLARVVRGKILSLREEDYAVAARLLGASHTRVLFLHLLPGFTSHIIVALTLAAPAMILGETSLSFLGLGLRPPIVSWGVMLQDCLDVKAVRFYPWLLMPVVFIITTVLSFNFLGDGLRDAADPYEGR</sequence>
<feature type="transmembrane region" description="Helical" evidence="5">
    <location>
        <begin position="212"/>
        <end position="230"/>
    </location>
</feature>
<dbReference type="KEGG" id="mcad:Pan265_13860"/>
<dbReference type="SUPFAM" id="SSF161098">
    <property type="entry name" value="MetI-like"/>
    <property type="match status" value="1"/>
</dbReference>
<reference evidence="7 8" key="1">
    <citation type="submission" date="2019-02" db="EMBL/GenBank/DDBJ databases">
        <title>Deep-cultivation of Planctomycetes and their phenomic and genomic characterization uncovers novel biology.</title>
        <authorList>
            <person name="Wiegand S."/>
            <person name="Jogler M."/>
            <person name="Boedeker C."/>
            <person name="Pinto D."/>
            <person name="Vollmers J."/>
            <person name="Rivas-Marin E."/>
            <person name="Kohn T."/>
            <person name="Peeters S.H."/>
            <person name="Heuer A."/>
            <person name="Rast P."/>
            <person name="Oberbeckmann S."/>
            <person name="Bunk B."/>
            <person name="Jeske O."/>
            <person name="Meyerdierks A."/>
            <person name="Storesund J.E."/>
            <person name="Kallscheuer N."/>
            <person name="Luecker S."/>
            <person name="Lage O.M."/>
            <person name="Pohl T."/>
            <person name="Merkel B.J."/>
            <person name="Hornburger P."/>
            <person name="Mueller R.-W."/>
            <person name="Bruemmer F."/>
            <person name="Labrenz M."/>
            <person name="Spormann A.M."/>
            <person name="Op den Camp H."/>
            <person name="Overmann J."/>
            <person name="Amann R."/>
            <person name="Jetten M.S.M."/>
            <person name="Mascher T."/>
            <person name="Medema M.H."/>
            <person name="Devos D.P."/>
            <person name="Kaster A.-K."/>
            <person name="Ovreas L."/>
            <person name="Rohde M."/>
            <person name="Galperin M.Y."/>
            <person name="Jogler C."/>
        </authorList>
    </citation>
    <scope>NUCLEOTIDE SEQUENCE [LARGE SCALE GENOMIC DNA]</scope>
    <source>
        <strain evidence="7 8">Pan265</strain>
    </source>
</reference>
<organism evidence="7 8">
    <name type="scientific">Mucisphaera calidilacus</name>
    <dbReference type="NCBI Taxonomy" id="2527982"/>
    <lineage>
        <taxon>Bacteria</taxon>
        <taxon>Pseudomonadati</taxon>
        <taxon>Planctomycetota</taxon>
        <taxon>Phycisphaerae</taxon>
        <taxon>Phycisphaerales</taxon>
        <taxon>Phycisphaeraceae</taxon>
        <taxon>Mucisphaera</taxon>
    </lineage>
</organism>
<dbReference type="AlphaFoldDB" id="A0A518BX42"/>
<name>A0A518BX42_9BACT</name>